<dbReference type="Pfam" id="PF13855">
    <property type="entry name" value="LRR_8"/>
    <property type="match status" value="1"/>
</dbReference>
<gene>
    <name evidence="6" type="primary">LOC109715730</name>
</gene>
<keyword evidence="3" id="KW-0812">Transmembrane</keyword>
<dbReference type="InterPro" id="IPR024788">
    <property type="entry name" value="Malectin-like_Carb-bd_dom"/>
</dbReference>
<dbReference type="GeneID" id="109715730"/>
<feature type="domain" description="Malectin-like" evidence="4">
    <location>
        <begin position="46"/>
        <end position="379"/>
    </location>
</feature>
<dbReference type="InterPro" id="IPR032675">
    <property type="entry name" value="LRR_dom_sf"/>
</dbReference>
<evidence type="ECO:0000313" key="6">
    <source>
        <dbReference type="RefSeq" id="XP_020096456.1"/>
    </source>
</evidence>
<dbReference type="Gene3D" id="3.80.10.10">
    <property type="entry name" value="Ribonuclease Inhibitor"/>
    <property type="match status" value="1"/>
</dbReference>
<dbReference type="RefSeq" id="XP_020096456.1">
    <property type="nucleotide sequence ID" value="XM_020240867.1"/>
</dbReference>
<proteinExistence type="predicted"/>
<evidence type="ECO:0000256" key="2">
    <source>
        <dbReference type="SAM" id="MobiDB-lite"/>
    </source>
</evidence>
<dbReference type="Pfam" id="PF12819">
    <property type="entry name" value="Malectin_like"/>
    <property type="match status" value="1"/>
</dbReference>
<reference evidence="6" key="2">
    <citation type="submission" date="2025-08" db="UniProtKB">
        <authorList>
            <consortium name="RefSeq"/>
        </authorList>
    </citation>
    <scope>IDENTIFICATION</scope>
    <source>
        <tissue evidence="6">Leaf</tissue>
    </source>
</reference>
<dbReference type="PANTHER" id="PTHR45631">
    <property type="entry name" value="OS07G0107800 PROTEIN-RELATED"/>
    <property type="match status" value="1"/>
</dbReference>
<evidence type="ECO:0000256" key="3">
    <source>
        <dbReference type="SAM" id="Phobius"/>
    </source>
</evidence>
<feature type="transmembrane region" description="Helical" evidence="3">
    <location>
        <begin position="565"/>
        <end position="586"/>
    </location>
</feature>
<evidence type="ECO:0000259" key="4">
    <source>
        <dbReference type="Pfam" id="PF12819"/>
    </source>
</evidence>
<dbReference type="OrthoDB" id="1060944at2759"/>
<dbReference type="AlphaFoldDB" id="A0A6P5FJF9"/>
<organism evidence="5 6">
    <name type="scientific">Ananas comosus</name>
    <name type="common">Pineapple</name>
    <name type="synonym">Ananas ananas</name>
    <dbReference type="NCBI Taxonomy" id="4615"/>
    <lineage>
        <taxon>Eukaryota</taxon>
        <taxon>Viridiplantae</taxon>
        <taxon>Streptophyta</taxon>
        <taxon>Embryophyta</taxon>
        <taxon>Tracheophyta</taxon>
        <taxon>Spermatophyta</taxon>
        <taxon>Magnoliopsida</taxon>
        <taxon>Liliopsida</taxon>
        <taxon>Poales</taxon>
        <taxon>Bromeliaceae</taxon>
        <taxon>Bromelioideae</taxon>
        <taxon>Ananas</taxon>
    </lineage>
</organism>
<comment type="subcellular location">
    <subcellularLocation>
        <location evidence="1">Membrane</location>
        <topology evidence="1">Single-pass membrane protein</topology>
    </subcellularLocation>
</comment>
<dbReference type="FunFam" id="3.80.10.10:FF:000135">
    <property type="entry name" value="Putative LRR receptor-like serine/threonine-protein kinase"/>
    <property type="match status" value="1"/>
</dbReference>
<protein>
    <submittedName>
        <fullName evidence="6">Receptor-like protein kinase At3g21340 isoform X1</fullName>
    </submittedName>
</protein>
<dbReference type="Gene3D" id="2.60.120.430">
    <property type="entry name" value="Galactose-binding lectin"/>
    <property type="match status" value="1"/>
</dbReference>
<accession>A0A6P5FJF9</accession>
<dbReference type="SUPFAM" id="SSF52058">
    <property type="entry name" value="L domain-like"/>
    <property type="match status" value="1"/>
</dbReference>
<evidence type="ECO:0000313" key="5">
    <source>
        <dbReference type="Proteomes" id="UP000515123"/>
    </source>
</evidence>
<dbReference type="InterPro" id="IPR001611">
    <property type="entry name" value="Leu-rich_rpt"/>
</dbReference>
<evidence type="ECO:0000256" key="1">
    <source>
        <dbReference type="ARBA" id="ARBA00004167"/>
    </source>
</evidence>
<keyword evidence="3" id="KW-0472">Membrane</keyword>
<sequence length="643" mass="70602">MCLEIWLLGPDLLTVLRCDKLWKRICEEKNRCLRFSFFHKPFAIRISCGSRDDVHTPPTNALWYRDFGYTGGRFANATRPSYITPPLKTLRYFPLSDGPENCYYINNIPIGHYQVRTFFALVADPNLDSEPIFDVSVEGTQIISLKSGWSSSEEQCFADALIFVQDTSASICFHSTGHGDPSILSIELLQVDDNAYNFGPSWGKGTILRTVRRWTCGTGKPAFDEDLNGTQWGGDRFWLGAKAFSSGSDQAISTENIIAETSMAPNFYAEALYQSAIVSTDTQPDLSFQMDVDPNKNYSIWLHFAEIDASITGEQERVFDILINGNIVFKNVDIVRMAGERYTALVLNTTVAVSGKTLTITLQPTQGMHAIISAFEIFEIISAEMTTSSDEVSALQTLKSSLGLPLRFGWNGDPCVPQQHPWSGVDCQFDKTKGKWVIDGLGLDNQGLKGLLPSDISKLQHLQNINLSGNSIGGTIPSSLGTIAGLEILDLSFNQLNGSIPDSLGQLKSLQILNLNENFLSGSVPANLGGRPLHRASFNFTGNAGLCGIPGLPSCGPHLSIAAKIGIAFGSLIGLLLMVVFAACWWKRRQNILRAQKIAAAREAPYAKAKARTHFARDIQMGKHHRPHEHSRNPAEAAPVLLS</sequence>
<feature type="region of interest" description="Disordered" evidence="2">
    <location>
        <begin position="621"/>
        <end position="643"/>
    </location>
</feature>
<keyword evidence="3" id="KW-1133">Transmembrane helix</keyword>
<reference evidence="5" key="1">
    <citation type="journal article" date="2015" name="Nat. Genet.">
        <title>The pineapple genome and the evolution of CAM photosynthesis.</title>
        <authorList>
            <person name="Ming R."/>
            <person name="VanBuren R."/>
            <person name="Wai C.M."/>
            <person name="Tang H."/>
            <person name="Schatz M.C."/>
            <person name="Bowers J.E."/>
            <person name="Lyons E."/>
            <person name="Wang M.L."/>
            <person name="Chen J."/>
            <person name="Biggers E."/>
            <person name="Zhang J."/>
            <person name="Huang L."/>
            <person name="Zhang L."/>
            <person name="Miao W."/>
            <person name="Zhang J."/>
            <person name="Ye Z."/>
            <person name="Miao C."/>
            <person name="Lin Z."/>
            <person name="Wang H."/>
            <person name="Zhou H."/>
            <person name="Yim W.C."/>
            <person name="Priest H.D."/>
            <person name="Zheng C."/>
            <person name="Woodhouse M."/>
            <person name="Edger P.P."/>
            <person name="Guyot R."/>
            <person name="Guo H.B."/>
            <person name="Guo H."/>
            <person name="Zheng G."/>
            <person name="Singh R."/>
            <person name="Sharma A."/>
            <person name="Min X."/>
            <person name="Zheng Y."/>
            <person name="Lee H."/>
            <person name="Gurtowski J."/>
            <person name="Sedlazeck F.J."/>
            <person name="Harkess A."/>
            <person name="McKain M.R."/>
            <person name="Liao Z."/>
            <person name="Fang J."/>
            <person name="Liu J."/>
            <person name="Zhang X."/>
            <person name="Zhang Q."/>
            <person name="Hu W."/>
            <person name="Qin Y."/>
            <person name="Wang K."/>
            <person name="Chen L.Y."/>
            <person name="Shirley N."/>
            <person name="Lin Y.R."/>
            <person name="Liu L.Y."/>
            <person name="Hernandez A.G."/>
            <person name="Wright C.L."/>
            <person name="Bulone V."/>
            <person name="Tuskan G.A."/>
            <person name="Heath K."/>
            <person name="Zee F."/>
            <person name="Moore P.H."/>
            <person name="Sunkar R."/>
            <person name="Leebens-Mack J.H."/>
            <person name="Mockler T."/>
            <person name="Bennetzen J.L."/>
            <person name="Freeling M."/>
            <person name="Sankoff D."/>
            <person name="Paterson A.H."/>
            <person name="Zhu X."/>
            <person name="Yang X."/>
            <person name="Smith J.A."/>
            <person name="Cushman J.C."/>
            <person name="Paull R.E."/>
            <person name="Yu Q."/>
        </authorList>
    </citation>
    <scope>NUCLEOTIDE SEQUENCE [LARGE SCALE GENOMIC DNA]</scope>
    <source>
        <strain evidence="5">cv. F153</strain>
    </source>
</reference>
<dbReference type="FunFam" id="2.60.120.430:FF:000009">
    <property type="entry name" value="Receptor like protein 4"/>
    <property type="match status" value="1"/>
</dbReference>
<dbReference type="PANTHER" id="PTHR45631:SF181">
    <property type="entry name" value="RECEPTOR-LIKE PROTEIN 4"/>
    <property type="match status" value="1"/>
</dbReference>
<dbReference type="GO" id="GO:0016020">
    <property type="term" value="C:membrane"/>
    <property type="evidence" value="ECO:0007669"/>
    <property type="project" value="UniProtKB-SubCell"/>
</dbReference>
<keyword evidence="5" id="KW-1185">Reference proteome</keyword>
<name>A0A6P5FJF9_ANACO</name>
<dbReference type="Proteomes" id="UP000515123">
    <property type="component" value="Linkage group 9"/>
</dbReference>